<accession>X6NE77</accession>
<evidence type="ECO:0000313" key="3">
    <source>
        <dbReference type="Proteomes" id="UP000023152"/>
    </source>
</evidence>
<reference evidence="2 3" key="1">
    <citation type="journal article" date="2013" name="Curr. Biol.">
        <title>The Genome of the Foraminiferan Reticulomyxa filosa.</title>
        <authorList>
            <person name="Glockner G."/>
            <person name="Hulsmann N."/>
            <person name="Schleicher M."/>
            <person name="Noegel A.A."/>
            <person name="Eichinger L."/>
            <person name="Gallinger C."/>
            <person name="Pawlowski J."/>
            <person name="Sierra R."/>
            <person name="Euteneuer U."/>
            <person name="Pillet L."/>
            <person name="Moustafa A."/>
            <person name="Platzer M."/>
            <person name="Groth M."/>
            <person name="Szafranski K."/>
            <person name="Schliwa M."/>
        </authorList>
    </citation>
    <scope>NUCLEOTIDE SEQUENCE [LARGE SCALE GENOMIC DNA]</scope>
</reference>
<keyword evidence="3" id="KW-1185">Reference proteome</keyword>
<evidence type="ECO:0000313" key="2">
    <source>
        <dbReference type="EMBL" id="ETO24630.1"/>
    </source>
</evidence>
<name>X6NE77_RETFI</name>
<feature type="compositionally biased region" description="Basic residues" evidence="1">
    <location>
        <begin position="1"/>
        <end position="37"/>
    </location>
</feature>
<gene>
    <name evidence="2" type="ORF">RFI_12528</name>
</gene>
<comment type="caution">
    <text evidence="2">The sequence shown here is derived from an EMBL/GenBank/DDBJ whole genome shotgun (WGS) entry which is preliminary data.</text>
</comment>
<sequence>MYYHNNHNHNNHNHNHNHSHNHNHNHNHNNHRHHHRYMNGGSLRRNHSLDSMTTVTPRKSRFDTKRIEIHHNDNMTVTQMATSPPSHPFHLQQTDHLLAPVSNSNFHFLGIFFYLKKYDDDEEEEEEEGEKKKCHRGGGENTLPNDGCGHMNGHTNLKAKASNVNGVCNATNAAVSPPIIVNPSSNTNAHCKCFSCFYCFVSSGGGGRRGERKRKKQQQKQNIKVFFFKKKKKETLRQWKHVQCSNGMKRVVIMEKTTKRKTQSKGTK</sequence>
<dbReference type="Proteomes" id="UP000023152">
    <property type="component" value="Unassembled WGS sequence"/>
</dbReference>
<evidence type="ECO:0000256" key="1">
    <source>
        <dbReference type="SAM" id="MobiDB-lite"/>
    </source>
</evidence>
<dbReference type="EMBL" id="ASPP01009094">
    <property type="protein sequence ID" value="ETO24630.1"/>
    <property type="molecule type" value="Genomic_DNA"/>
</dbReference>
<protein>
    <submittedName>
        <fullName evidence="2">Uncharacterized protein</fullName>
    </submittedName>
</protein>
<organism evidence="2 3">
    <name type="scientific">Reticulomyxa filosa</name>
    <dbReference type="NCBI Taxonomy" id="46433"/>
    <lineage>
        <taxon>Eukaryota</taxon>
        <taxon>Sar</taxon>
        <taxon>Rhizaria</taxon>
        <taxon>Retaria</taxon>
        <taxon>Foraminifera</taxon>
        <taxon>Monothalamids</taxon>
        <taxon>Reticulomyxidae</taxon>
        <taxon>Reticulomyxa</taxon>
    </lineage>
</organism>
<proteinExistence type="predicted"/>
<dbReference type="AlphaFoldDB" id="X6NE77"/>
<feature type="region of interest" description="Disordered" evidence="1">
    <location>
        <begin position="1"/>
        <end position="57"/>
    </location>
</feature>